<organism evidence="1">
    <name type="scientific">Rhizophora mucronata</name>
    <name type="common">Asiatic mangrove</name>
    <dbReference type="NCBI Taxonomy" id="61149"/>
    <lineage>
        <taxon>Eukaryota</taxon>
        <taxon>Viridiplantae</taxon>
        <taxon>Streptophyta</taxon>
        <taxon>Embryophyta</taxon>
        <taxon>Tracheophyta</taxon>
        <taxon>Spermatophyta</taxon>
        <taxon>Magnoliopsida</taxon>
        <taxon>eudicotyledons</taxon>
        <taxon>Gunneridae</taxon>
        <taxon>Pentapetalae</taxon>
        <taxon>rosids</taxon>
        <taxon>fabids</taxon>
        <taxon>Malpighiales</taxon>
        <taxon>Rhizophoraceae</taxon>
        <taxon>Rhizophora</taxon>
    </lineage>
</organism>
<name>A0A2P2N427_RHIMU</name>
<reference evidence="1" key="1">
    <citation type="submission" date="2018-02" db="EMBL/GenBank/DDBJ databases">
        <title>Rhizophora mucronata_Transcriptome.</title>
        <authorList>
            <person name="Meera S.P."/>
            <person name="Sreeshan A."/>
            <person name="Augustine A."/>
        </authorList>
    </citation>
    <scope>NUCLEOTIDE SEQUENCE</scope>
    <source>
        <tissue evidence="1">Leaf</tissue>
    </source>
</reference>
<dbReference type="AlphaFoldDB" id="A0A2P2N427"/>
<protein>
    <submittedName>
        <fullName evidence="1">Uncharacterized protein</fullName>
    </submittedName>
</protein>
<dbReference type="EMBL" id="GGEC01056767">
    <property type="protein sequence ID" value="MBX37251.1"/>
    <property type="molecule type" value="Transcribed_RNA"/>
</dbReference>
<sequence length="49" mass="5820">MYSITVVYGFAFKNVLQLFSGIENNETMETRKCILFFIQRIIMRLPTLE</sequence>
<accession>A0A2P2N427</accession>
<proteinExistence type="predicted"/>
<evidence type="ECO:0000313" key="1">
    <source>
        <dbReference type="EMBL" id="MBX37251.1"/>
    </source>
</evidence>